<proteinExistence type="predicted"/>
<accession>A0AAV4XVI7</accession>
<gene>
    <name evidence="1" type="ORF">CEXT_372471</name>
</gene>
<comment type="caution">
    <text evidence="1">The sequence shown here is derived from an EMBL/GenBank/DDBJ whole genome shotgun (WGS) entry which is preliminary data.</text>
</comment>
<dbReference type="AlphaFoldDB" id="A0AAV4XVI7"/>
<organism evidence="1 2">
    <name type="scientific">Caerostris extrusa</name>
    <name type="common">Bark spider</name>
    <name type="synonym">Caerostris bankana</name>
    <dbReference type="NCBI Taxonomy" id="172846"/>
    <lineage>
        <taxon>Eukaryota</taxon>
        <taxon>Metazoa</taxon>
        <taxon>Ecdysozoa</taxon>
        <taxon>Arthropoda</taxon>
        <taxon>Chelicerata</taxon>
        <taxon>Arachnida</taxon>
        <taxon>Araneae</taxon>
        <taxon>Araneomorphae</taxon>
        <taxon>Entelegynae</taxon>
        <taxon>Araneoidea</taxon>
        <taxon>Araneidae</taxon>
        <taxon>Caerostris</taxon>
    </lineage>
</organism>
<sequence>MKFRAYPEAQEAELRSAQEMKSNVFGQNPAVPDFTLLSQEQLDPTRANLESFLEASLFKGLNDLSRGMSYCGPMPCVVLDPAHFVSCDPQSQG</sequence>
<evidence type="ECO:0000313" key="2">
    <source>
        <dbReference type="Proteomes" id="UP001054945"/>
    </source>
</evidence>
<protein>
    <submittedName>
        <fullName evidence="1">Uncharacterized protein</fullName>
    </submittedName>
</protein>
<keyword evidence="2" id="KW-1185">Reference proteome</keyword>
<reference evidence="1 2" key="1">
    <citation type="submission" date="2021-06" db="EMBL/GenBank/DDBJ databases">
        <title>Caerostris extrusa draft genome.</title>
        <authorList>
            <person name="Kono N."/>
            <person name="Arakawa K."/>
        </authorList>
    </citation>
    <scope>NUCLEOTIDE SEQUENCE [LARGE SCALE GENOMIC DNA]</scope>
</reference>
<dbReference type="EMBL" id="BPLR01000917">
    <property type="protein sequence ID" value="GIY98348.1"/>
    <property type="molecule type" value="Genomic_DNA"/>
</dbReference>
<evidence type="ECO:0000313" key="1">
    <source>
        <dbReference type="EMBL" id="GIY98348.1"/>
    </source>
</evidence>
<dbReference type="Proteomes" id="UP001054945">
    <property type="component" value="Unassembled WGS sequence"/>
</dbReference>
<name>A0AAV4XVI7_CAEEX</name>